<evidence type="ECO:0000313" key="3">
    <source>
        <dbReference type="Proteomes" id="UP001151760"/>
    </source>
</evidence>
<accession>A0ABQ4YJR1</accession>
<protein>
    <submittedName>
        <fullName evidence="2">Uncharacterized protein</fullName>
    </submittedName>
</protein>
<feature type="compositionally biased region" description="Basic and acidic residues" evidence="1">
    <location>
        <begin position="64"/>
        <end position="77"/>
    </location>
</feature>
<feature type="region of interest" description="Disordered" evidence="1">
    <location>
        <begin position="42"/>
        <end position="78"/>
    </location>
</feature>
<comment type="caution">
    <text evidence="2">The sequence shown here is derived from an EMBL/GenBank/DDBJ whole genome shotgun (WGS) entry which is preliminary data.</text>
</comment>
<dbReference type="Proteomes" id="UP001151760">
    <property type="component" value="Unassembled WGS sequence"/>
</dbReference>
<feature type="compositionally biased region" description="Basic and acidic residues" evidence="1">
    <location>
        <begin position="42"/>
        <end position="51"/>
    </location>
</feature>
<reference evidence="2" key="1">
    <citation type="journal article" date="2022" name="Int. J. Mol. Sci.">
        <title>Draft Genome of Tanacetum Coccineum: Genomic Comparison of Closely Related Tanacetum-Family Plants.</title>
        <authorList>
            <person name="Yamashiro T."/>
            <person name="Shiraishi A."/>
            <person name="Nakayama K."/>
            <person name="Satake H."/>
        </authorList>
    </citation>
    <scope>NUCLEOTIDE SEQUENCE</scope>
</reference>
<evidence type="ECO:0000313" key="2">
    <source>
        <dbReference type="EMBL" id="GJS77747.1"/>
    </source>
</evidence>
<feature type="compositionally biased region" description="Basic residues" evidence="1">
    <location>
        <begin position="52"/>
        <end position="63"/>
    </location>
</feature>
<dbReference type="EMBL" id="BQNB010010470">
    <property type="protein sequence ID" value="GJS77747.1"/>
    <property type="molecule type" value="Genomic_DNA"/>
</dbReference>
<evidence type="ECO:0000256" key="1">
    <source>
        <dbReference type="SAM" id="MobiDB-lite"/>
    </source>
</evidence>
<keyword evidence="3" id="KW-1185">Reference proteome</keyword>
<name>A0ABQ4YJR1_9ASTR</name>
<reference evidence="2" key="2">
    <citation type="submission" date="2022-01" db="EMBL/GenBank/DDBJ databases">
        <authorList>
            <person name="Yamashiro T."/>
            <person name="Shiraishi A."/>
            <person name="Satake H."/>
            <person name="Nakayama K."/>
        </authorList>
    </citation>
    <scope>NUCLEOTIDE SEQUENCE</scope>
</reference>
<proteinExistence type="predicted"/>
<gene>
    <name evidence="2" type="ORF">Tco_0727628</name>
</gene>
<organism evidence="2 3">
    <name type="scientific">Tanacetum coccineum</name>
    <dbReference type="NCBI Taxonomy" id="301880"/>
    <lineage>
        <taxon>Eukaryota</taxon>
        <taxon>Viridiplantae</taxon>
        <taxon>Streptophyta</taxon>
        <taxon>Embryophyta</taxon>
        <taxon>Tracheophyta</taxon>
        <taxon>Spermatophyta</taxon>
        <taxon>Magnoliopsida</taxon>
        <taxon>eudicotyledons</taxon>
        <taxon>Gunneridae</taxon>
        <taxon>Pentapetalae</taxon>
        <taxon>asterids</taxon>
        <taxon>campanulids</taxon>
        <taxon>Asterales</taxon>
        <taxon>Asteraceae</taxon>
        <taxon>Asteroideae</taxon>
        <taxon>Anthemideae</taxon>
        <taxon>Anthemidinae</taxon>
        <taxon>Tanacetum</taxon>
    </lineage>
</organism>
<sequence>MYGYSAELRTATYSLPHAFLKMTYDDIRLIFEKVWDQIHERKEDTSKPAEGKRKKTLARKRASRKDSKESAKRQKLEEDTEKEELQVYLNIVPEEEGLDVESLATKQDVLELYKLVKERFKTASPEGYDLLLWGDLKTMLEPDDIWRNQQDWNLINWKLHNFCGVHVILIDTGLVIHIMVEKKYPLSQDTLSKMLNRRLEVDHQSEMGYKLIRFIRNQVLLQVYTADGVSTVIEDLVLLEKIEEYRLSH</sequence>